<evidence type="ECO:0000256" key="11">
    <source>
        <dbReference type="ARBA" id="ARBA00040752"/>
    </source>
</evidence>
<keyword evidence="7" id="KW-0805">Transcription regulation</keyword>
<evidence type="ECO:0000256" key="6">
    <source>
        <dbReference type="ARBA" id="ARBA00022989"/>
    </source>
</evidence>
<keyword evidence="5" id="KW-0735">Signal-anchor</keyword>
<dbReference type="Gene3D" id="3.40.630.190">
    <property type="entry name" value="LCP protein"/>
    <property type="match status" value="1"/>
</dbReference>
<evidence type="ECO:0000256" key="10">
    <source>
        <dbReference type="ARBA" id="ARBA00037178"/>
    </source>
</evidence>
<dbReference type="NCBIfam" id="TIGR00350">
    <property type="entry name" value="lytR_cpsA_psr"/>
    <property type="match status" value="1"/>
</dbReference>
<evidence type="ECO:0000256" key="5">
    <source>
        <dbReference type="ARBA" id="ARBA00022968"/>
    </source>
</evidence>
<evidence type="ECO:0000256" key="13">
    <source>
        <dbReference type="SAM" id="Phobius"/>
    </source>
</evidence>
<feature type="compositionally biased region" description="Basic residues" evidence="12">
    <location>
        <begin position="47"/>
        <end position="58"/>
    </location>
</feature>
<keyword evidence="4 13" id="KW-0812">Transmembrane</keyword>
<dbReference type="PANTHER" id="PTHR33392:SF8">
    <property type="entry name" value="REGULATORY PROTEIN MSRR"/>
    <property type="match status" value="1"/>
</dbReference>
<feature type="domain" description="Cell envelope-related transcriptional attenuator" evidence="14">
    <location>
        <begin position="126"/>
        <end position="270"/>
    </location>
</feature>
<feature type="transmembrane region" description="Helical" evidence="13">
    <location>
        <begin position="63"/>
        <end position="80"/>
    </location>
</feature>
<keyword evidence="8 13" id="KW-0472">Membrane</keyword>
<evidence type="ECO:0000256" key="12">
    <source>
        <dbReference type="SAM" id="MobiDB-lite"/>
    </source>
</evidence>
<evidence type="ECO:0000259" key="14">
    <source>
        <dbReference type="Pfam" id="PF03816"/>
    </source>
</evidence>
<evidence type="ECO:0000256" key="9">
    <source>
        <dbReference type="ARBA" id="ARBA00023163"/>
    </source>
</evidence>
<feature type="region of interest" description="Disordered" evidence="12">
    <location>
        <begin position="1"/>
        <end position="58"/>
    </location>
</feature>
<evidence type="ECO:0000256" key="3">
    <source>
        <dbReference type="ARBA" id="ARBA00022475"/>
    </source>
</evidence>
<dbReference type="Proteomes" id="UP000664857">
    <property type="component" value="Unassembled WGS sequence"/>
</dbReference>
<dbReference type="InterPro" id="IPR050922">
    <property type="entry name" value="LytR/CpsA/Psr_CW_biosynth"/>
</dbReference>
<evidence type="ECO:0000313" key="16">
    <source>
        <dbReference type="Proteomes" id="UP000664857"/>
    </source>
</evidence>
<dbReference type="InterPro" id="IPR004474">
    <property type="entry name" value="LytR_CpsA_psr"/>
</dbReference>
<keyword evidence="9" id="KW-0804">Transcription</keyword>
<keyword evidence="6 13" id="KW-1133">Transmembrane helix</keyword>
<evidence type="ECO:0000256" key="2">
    <source>
        <dbReference type="ARBA" id="ARBA00006068"/>
    </source>
</evidence>
<evidence type="ECO:0000256" key="4">
    <source>
        <dbReference type="ARBA" id="ARBA00022692"/>
    </source>
</evidence>
<proteinExistence type="inferred from homology"/>
<organism evidence="15 16">
    <name type="scientific">Candidatus Vagococcus giribetii</name>
    <dbReference type="NCBI Taxonomy" id="2230876"/>
    <lineage>
        <taxon>Bacteria</taxon>
        <taxon>Bacillati</taxon>
        <taxon>Bacillota</taxon>
        <taxon>Bacilli</taxon>
        <taxon>Lactobacillales</taxon>
        <taxon>Enterococcaceae</taxon>
        <taxon>Vagococcus</taxon>
    </lineage>
</organism>
<comment type="caution">
    <text evidence="15">The sequence shown here is derived from an EMBL/GenBank/DDBJ whole genome shotgun (WGS) entry which is preliminary data.</text>
</comment>
<evidence type="ECO:0000256" key="7">
    <source>
        <dbReference type="ARBA" id="ARBA00023015"/>
    </source>
</evidence>
<gene>
    <name evidence="15" type="ORF">DOK76_06820</name>
</gene>
<comment type="subcellular location">
    <subcellularLocation>
        <location evidence="1">Cell membrane</location>
        <topology evidence="1">Single-pass type II membrane protein</topology>
    </subcellularLocation>
</comment>
<protein>
    <recommendedName>
        <fullName evidence="11">Regulatory protein MsrR</fullName>
    </recommendedName>
</protein>
<feature type="compositionally biased region" description="Basic and acidic residues" evidence="12">
    <location>
        <begin position="1"/>
        <end position="13"/>
    </location>
</feature>
<evidence type="ECO:0000256" key="8">
    <source>
        <dbReference type="ARBA" id="ARBA00023136"/>
    </source>
</evidence>
<keyword evidence="16" id="KW-1185">Reference proteome</keyword>
<sequence>MDRHRQAEKEKNEKKNKKQVKEQLQGPVPDNDYKSGGGGNIPPKGTKPPKAKKPKKKRKKTRIFLMVLLVIVILCTFGYFKGYMATKMDKNNQQPDVGNFVGEKSTDGSTNILLLGSDSRGEDQGRSDTIMIAHYDKKNKQPKIVSIMRDTFVPIPTKDGVEYNKINAAYAYGGPELVRQTIKQTFGIPIQYYAIVNFESFPKIVDTLAPGGLKIDAEKDLEVEGTVIKKGPQKMNGHEALQYARFRKDEEGDFGRVRRQQQVMSALVSTSLSPLNAWHIPEALGKVRGYTQTDIPFSFYPSAGMNYLFSSHKPLEILTVPVKDTWTDGYYDYAGSVLEIDEGANKAAINEFFNK</sequence>
<dbReference type="Pfam" id="PF03816">
    <property type="entry name" value="LytR_cpsA_psr"/>
    <property type="match status" value="1"/>
</dbReference>
<evidence type="ECO:0000256" key="1">
    <source>
        <dbReference type="ARBA" id="ARBA00004401"/>
    </source>
</evidence>
<name>A0ABS3HSP5_9ENTE</name>
<evidence type="ECO:0000313" key="15">
    <source>
        <dbReference type="EMBL" id="MBO0476776.1"/>
    </source>
</evidence>
<comment type="similarity">
    <text evidence="2">Belongs to the LytR/CpsA/Psr (LCP) family.</text>
</comment>
<accession>A0ABS3HSP5</accession>
<dbReference type="PANTHER" id="PTHR33392">
    <property type="entry name" value="POLYISOPRENYL-TEICHOIC ACID--PEPTIDOGLYCAN TEICHOIC ACID TRANSFERASE TAGU"/>
    <property type="match status" value="1"/>
</dbReference>
<reference evidence="15 16" key="1">
    <citation type="submission" date="2021-03" db="EMBL/GenBank/DDBJ databases">
        <title>Enterococcal diversity collection.</title>
        <authorList>
            <person name="Gilmore M.S."/>
            <person name="Schwartzman J."/>
            <person name="Van Tyne D."/>
            <person name="Martin M."/>
            <person name="Earl A.M."/>
            <person name="Manson A.L."/>
            <person name="Straub T."/>
            <person name="Salamzade R."/>
            <person name="Saavedra J."/>
            <person name="Lebreton F."/>
            <person name="Prichula J."/>
            <person name="Schaufler K."/>
            <person name="Gaca A."/>
            <person name="Sgardioli B."/>
            <person name="Wagenaar J."/>
            <person name="Strong T."/>
        </authorList>
    </citation>
    <scope>NUCLEOTIDE SEQUENCE [LARGE SCALE GENOMIC DNA]</scope>
    <source>
        <strain evidence="15 16">DIV0080</strain>
    </source>
</reference>
<dbReference type="EMBL" id="JAFLVX010000018">
    <property type="protein sequence ID" value="MBO0476776.1"/>
    <property type="molecule type" value="Genomic_DNA"/>
</dbReference>
<keyword evidence="3" id="KW-1003">Cell membrane</keyword>
<comment type="function">
    <text evidence="10">Involved in SarA attenuation. Affects resistance to oxacillin and teicoplanin, as well as the synthesis of virulence factors.</text>
</comment>